<comment type="caution">
    <text evidence="2">The sequence shown here is derived from an EMBL/GenBank/DDBJ whole genome shotgun (WGS) entry which is preliminary data.</text>
</comment>
<dbReference type="GO" id="GO:0043596">
    <property type="term" value="C:nuclear replication fork"/>
    <property type="evidence" value="ECO:0007669"/>
    <property type="project" value="TreeGrafter"/>
</dbReference>
<reference evidence="2 3" key="1">
    <citation type="journal article" date="2020" name="Nature">
        <title>Six reference-quality genomes reveal evolution of bat adaptations.</title>
        <authorList>
            <person name="Jebb D."/>
            <person name="Huang Z."/>
            <person name="Pippel M."/>
            <person name="Hughes G.M."/>
            <person name="Lavrichenko K."/>
            <person name="Devanna P."/>
            <person name="Winkler S."/>
            <person name="Jermiin L.S."/>
            <person name="Skirmuntt E.C."/>
            <person name="Katzourakis A."/>
            <person name="Burkitt-Gray L."/>
            <person name="Ray D.A."/>
            <person name="Sullivan K.A.M."/>
            <person name="Roscito J.G."/>
            <person name="Kirilenko B.M."/>
            <person name="Davalos L.M."/>
            <person name="Corthals A.P."/>
            <person name="Power M.L."/>
            <person name="Jones G."/>
            <person name="Ransome R.D."/>
            <person name="Dechmann D.K.N."/>
            <person name="Locatelli A.G."/>
            <person name="Puechmaille S.J."/>
            <person name="Fedrigo O."/>
            <person name="Jarvis E.D."/>
            <person name="Hiller M."/>
            <person name="Vernes S.C."/>
            <person name="Myers E.W."/>
            <person name="Teeling E.C."/>
        </authorList>
    </citation>
    <scope>NUCLEOTIDE SEQUENCE [LARGE SCALE GENOMIC DNA]</scope>
    <source>
        <strain evidence="2">MPipKuh1</strain>
        <tissue evidence="2">Flight muscle</tissue>
    </source>
</reference>
<dbReference type="EMBL" id="JACAGB010000005">
    <property type="protein sequence ID" value="KAF6363254.1"/>
    <property type="molecule type" value="Genomic_DNA"/>
</dbReference>
<evidence type="ECO:0000313" key="3">
    <source>
        <dbReference type="Proteomes" id="UP000558488"/>
    </source>
</evidence>
<name>A0A7J7YMX8_PIPKU</name>
<dbReference type="Proteomes" id="UP000558488">
    <property type="component" value="Unassembled WGS sequence"/>
</dbReference>
<evidence type="ECO:0000259" key="1">
    <source>
        <dbReference type="Pfam" id="PF14910"/>
    </source>
</evidence>
<dbReference type="InterPro" id="IPR029425">
    <property type="entry name" value="MMS22L_N"/>
</dbReference>
<organism evidence="2 3">
    <name type="scientific">Pipistrellus kuhlii</name>
    <name type="common">Kuhl's pipistrelle</name>
    <dbReference type="NCBI Taxonomy" id="59472"/>
    <lineage>
        <taxon>Eukaryota</taxon>
        <taxon>Metazoa</taxon>
        <taxon>Chordata</taxon>
        <taxon>Craniata</taxon>
        <taxon>Vertebrata</taxon>
        <taxon>Euteleostomi</taxon>
        <taxon>Mammalia</taxon>
        <taxon>Eutheria</taxon>
        <taxon>Laurasiatheria</taxon>
        <taxon>Chiroptera</taxon>
        <taxon>Yangochiroptera</taxon>
        <taxon>Vespertilionidae</taxon>
        <taxon>Pipistrellus</taxon>
    </lineage>
</organism>
<dbReference type="PANTHER" id="PTHR28547:SF1">
    <property type="entry name" value="PROTEIN MMS22-LIKE"/>
    <property type="match status" value="1"/>
</dbReference>
<gene>
    <name evidence="2" type="ORF">mPipKuh1_011639</name>
</gene>
<sequence>MDIASAASTYLTDSLELELGTEWCKPPCFSCAFDNRGGGKHFSGESYLSSGALKRLILNLDPLPTNFEEDTVELFGIQWVTETALVNSSRVLFNLFRQQLYNLETLLPASCDFAFPTILAFITSPPGYPLAGARNSTYAWCKIE</sequence>
<accession>A0A7J7YMX8</accession>
<evidence type="ECO:0000313" key="2">
    <source>
        <dbReference type="EMBL" id="KAF6363254.1"/>
    </source>
</evidence>
<proteinExistence type="predicted"/>
<protein>
    <submittedName>
        <fullName evidence="2">MMS22 like, DNA repair protein</fullName>
    </submittedName>
</protein>
<dbReference type="Pfam" id="PF14910">
    <property type="entry name" value="MMS22L_N"/>
    <property type="match status" value="1"/>
</dbReference>
<keyword evidence="3" id="KW-1185">Reference proteome</keyword>
<dbReference type="AlphaFoldDB" id="A0A7J7YMX8"/>
<dbReference type="GO" id="GO:0000724">
    <property type="term" value="P:double-strand break repair via homologous recombination"/>
    <property type="evidence" value="ECO:0007669"/>
    <property type="project" value="InterPro"/>
</dbReference>
<dbReference type="GO" id="GO:0031297">
    <property type="term" value="P:replication fork processing"/>
    <property type="evidence" value="ECO:0007669"/>
    <property type="project" value="InterPro"/>
</dbReference>
<feature type="domain" description="Protein MMS22-like N-terminal" evidence="1">
    <location>
        <begin position="26"/>
        <end position="114"/>
    </location>
</feature>
<dbReference type="InterPro" id="IPR042320">
    <property type="entry name" value="MMS22-like"/>
</dbReference>
<dbReference type="PANTHER" id="PTHR28547">
    <property type="entry name" value="PROTEIN MMS22-LIKE"/>
    <property type="match status" value="1"/>
</dbReference>